<keyword evidence="8" id="KW-0255">Endonuclease</keyword>
<dbReference type="PANTHER" id="PTHR42648">
    <property type="entry name" value="TRANSPOSASE, PUTATIVE-RELATED"/>
    <property type="match status" value="1"/>
</dbReference>
<feature type="region of interest" description="Disordered" evidence="19">
    <location>
        <begin position="720"/>
        <end position="819"/>
    </location>
</feature>
<dbReference type="GO" id="GO:0006508">
    <property type="term" value="P:proteolysis"/>
    <property type="evidence" value="ECO:0007669"/>
    <property type="project" value="UniProtKB-KW"/>
</dbReference>
<gene>
    <name evidence="22" type="primary">POLX_5</name>
    <name evidence="22" type="ORF">CM83_54866</name>
</gene>
<feature type="compositionally biased region" description="Basic and acidic residues" evidence="19">
    <location>
        <begin position="190"/>
        <end position="212"/>
    </location>
</feature>
<dbReference type="GO" id="GO:0042575">
    <property type="term" value="C:DNA polymerase complex"/>
    <property type="evidence" value="ECO:0007669"/>
    <property type="project" value="UniProtKB-ARBA"/>
</dbReference>
<dbReference type="GO" id="GO:0005524">
    <property type="term" value="F:ATP binding"/>
    <property type="evidence" value="ECO:0007669"/>
    <property type="project" value="UniProtKB-KW"/>
</dbReference>
<dbReference type="InterPro" id="IPR036875">
    <property type="entry name" value="Znf_CCHC_sf"/>
</dbReference>
<reference evidence="22" key="1">
    <citation type="journal article" date="2014" name="PLoS ONE">
        <title>Transcriptome-Based Identification of ABC Transporters in the Western Tarnished Plant Bug Lygus hesperus.</title>
        <authorList>
            <person name="Hull J.J."/>
            <person name="Chaney K."/>
            <person name="Geib S.M."/>
            <person name="Fabrick J.A."/>
            <person name="Brent C.S."/>
            <person name="Walsh D."/>
            <person name="Lavine L.C."/>
        </authorList>
    </citation>
    <scope>NUCLEOTIDE SEQUENCE</scope>
</reference>
<keyword evidence="6" id="KW-0547">Nucleotide-binding</keyword>
<dbReference type="GO" id="GO:0008270">
    <property type="term" value="F:zinc ion binding"/>
    <property type="evidence" value="ECO:0007669"/>
    <property type="project" value="UniProtKB-KW"/>
</dbReference>
<evidence type="ECO:0000256" key="4">
    <source>
        <dbReference type="ARBA" id="ARBA00022722"/>
    </source>
</evidence>
<keyword evidence="3" id="KW-0645">Protease</keyword>
<evidence type="ECO:0000256" key="14">
    <source>
        <dbReference type="ARBA" id="ARBA00022932"/>
    </source>
</evidence>
<keyword evidence="17" id="KW-0511">Multifunctional enzyme</keyword>
<protein>
    <submittedName>
        <fullName evidence="22">Retrovirus-related Pol polyprotein from transposon TNT 1-94</fullName>
    </submittedName>
</protein>
<organism evidence="22">
    <name type="scientific">Lygus hesperus</name>
    <name type="common">Western plant bug</name>
    <dbReference type="NCBI Taxonomy" id="30085"/>
    <lineage>
        <taxon>Eukaryota</taxon>
        <taxon>Metazoa</taxon>
        <taxon>Ecdysozoa</taxon>
        <taxon>Arthropoda</taxon>
        <taxon>Hexapoda</taxon>
        <taxon>Insecta</taxon>
        <taxon>Pterygota</taxon>
        <taxon>Neoptera</taxon>
        <taxon>Paraneoptera</taxon>
        <taxon>Hemiptera</taxon>
        <taxon>Heteroptera</taxon>
        <taxon>Panheteroptera</taxon>
        <taxon>Cimicomorpha</taxon>
        <taxon>Miridae</taxon>
        <taxon>Mirini</taxon>
        <taxon>Lygus</taxon>
    </lineage>
</organism>
<evidence type="ECO:0000256" key="16">
    <source>
        <dbReference type="ARBA" id="ARBA00023172"/>
    </source>
</evidence>
<evidence type="ECO:0000256" key="3">
    <source>
        <dbReference type="ARBA" id="ARBA00022670"/>
    </source>
</evidence>
<dbReference type="InterPro" id="IPR054722">
    <property type="entry name" value="PolX-like_BBD"/>
</dbReference>
<proteinExistence type="predicted"/>
<dbReference type="InterPro" id="IPR013103">
    <property type="entry name" value="RVT_2"/>
</dbReference>
<keyword evidence="4" id="KW-0540">Nuclease</keyword>
<dbReference type="Pfam" id="PF07727">
    <property type="entry name" value="RVT_2"/>
    <property type="match status" value="1"/>
</dbReference>
<dbReference type="Gene3D" id="3.30.420.10">
    <property type="entry name" value="Ribonuclease H-like superfamily/Ribonuclease H"/>
    <property type="match status" value="1"/>
</dbReference>
<dbReference type="InterPro" id="IPR043502">
    <property type="entry name" value="DNA/RNA_pol_sf"/>
</dbReference>
<dbReference type="GO" id="GO:0015074">
    <property type="term" value="P:DNA integration"/>
    <property type="evidence" value="ECO:0007669"/>
    <property type="project" value="UniProtKB-KW"/>
</dbReference>
<dbReference type="InterPro" id="IPR036397">
    <property type="entry name" value="RNaseH_sf"/>
</dbReference>
<dbReference type="GO" id="GO:0004190">
    <property type="term" value="F:aspartic-type endopeptidase activity"/>
    <property type="evidence" value="ECO:0007669"/>
    <property type="project" value="UniProtKB-KW"/>
</dbReference>
<dbReference type="GO" id="GO:0003964">
    <property type="term" value="F:RNA-directed DNA polymerase activity"/>
    <property type="evidence" value="ECO:0007669"/>
    <property type="project" value="UniProtKB-KW"/>
</dbReference>
<dbReference type="InterPro" id="IPR001878">
    <property type="entry name" value="Znf_CCHC"/>
</dbReference>
<feature type="compositionally biased region" description="Polar residues" evidence="19">
    <location>
        <begin position="164"/>
        <end position="189"/>
    </location>
</feature>
<dbReference type="InterPro" id="IPR012337">
    <property type="entry name" value="RNaseH-like_sf"/>
</dbReference>
<evidence type="ECO:0000313" key="22">
    <source>
        <dbReference type="EMBL" id="JAG39974.1"/>
    </source>
</evidence>
<evidence type="ECO:0000256" key="9">
    <source>
        <dbReference type="ARBA" id="ARBA00022801"/>
    </source>
</evidence>
<evidence type="ECO:0000256" key="18">
    <source>
        <dbReference type="PROSITE-ProRule" id="PRU00047"/>
    </source>
</evidence>
<dbReference type="PANTHER" id="PTHR42648:SF11">
    <property type="entry name" value="TRANSPOSON TY4-P GAG-POL POLYPROTEIN"/>
    <property type="match status" value="1"/>
</dbReference>
<evidence type="ECO:0000256" key="1">
    <source>
        <dbReference type="ARBA" id="ARBA00002180"/>
    </source>
</evidence>
<name>A0A0A9Z683_LYGHE</name>
<evidence type="ECO:0000256" key="19">
    <source>
        <dbReference type="SAM" id="MobiDB-lite"/>
    </source>
</evidence>
<keyword evidence="2" id="KW-1188">Viral release from host cell</keyword>
<dbReference type="GO" id="GO:0004519">
    <property type="term" value="F:endonuclease activity"/>
    <property type="evidence" value="ECO:0007669"/>
    <property type="project" value="UniProtKB-KW"/>
</dbReference>
<dbReference type="Pfam" id="PF00665">
    <property type="entry name" value="rve"/>
    <property type="match status" value="1"/>
</dbReference>
<keyword evidence="16" id="KW-0233">DNA recombination</keyword>
<dbReference type="Pfam" id="PF14223">
    <property type="entry name" value="Retrotran_gag_2"/>
    <property type="match status" value="1"/>
</dbReference>
<feature type="domain" description="CCHC-type" evidence="20">
    <location>
        <begin position="219"/>
        <end position="233"/>
    </location>
</feature>
<dbReference type="SUPFAM" id="SSF53098">
    <property type="entry name" value="Ribonuclease H-like"/>
    <property type="match status" value="1"/>
</dbReference>
<feature type="region of interest" description="Disordered" evidence="19">
    <location>
        <begin position="157"/>
        <end position="218"/>
    </location>
</feature>
<dbReference type="PROSITE" id="PS50158">
    <property type="entry name" value="ZF_CCHC"/>
    <property type="match status" value="1"/>
</dbReference>
<accession>A0A0A9Z683</accession>
<feature type="compositionally biased region" description="Basic and acidic residues" evidence="19">
    <location>
        <begin position="809"/>
        <end position="819"/>
    </location>
</feature>
<reference evidence="22" key="2">
    <citation type="submission" date="2014-07" db="EMBL/GenBank/DDBJ databases">
        <authorList>
            <person name="Hull J."/>
        </authorList>
    </citation>
    <scope>NUCLEOTIDE SEQUENCE</scope>
</reference>
<keyword evidence="14" id="KW-0239">DNA-directed DNA polymerase</keyword>
<feature type="region of interest" description="Disordered" evidence="19">
    <location>
        <begin position="1109"/>
        <end position="1129"/>
    </location>
</feature>
<feature type="compositionally biased region" description="Acidic residues" evidence="19">
    <location>
        <begin position="782"/>
        <end position="793"/>
    </location>
</feature>
<dbReference type="Pfam" id="PF25597">
    <property type="entry name" value="SH3_retrovirus"/>
    <property type="match status" value="1"/>
</dbReference>
<dbReference type="InterPro" id="IPR001584">
    <property type="entry name" value="Integrase_cat-core"/>
</dbReference>
<dbReference type="Pfam" id="PF22936">
    <property type="entry name" value="Pol_BBD"/>
    <property type="match status" value="1"/>
</dbReference>
<evidence type="ECO:0000256" key="8">
    <source>
        <dbReference type="ARBA" id="ARBA00022759"/>
    </source>
</evidence>
<evidence type="ECO:0000256" key="15">
    <source>
        <dbReference type="ARBA" id="ARBA00023113"/>
    </source>
</evidence>
<evidence type="ECO:0000259" key="20">
    <source>
        <dbReference type="PROSITE" id="PS50158"/>
    </source>
</evidence>
<keyword evidence="10" id="KW-0067">ATP-binding</keyword>
<dbReference type="EMBL" id="GBHO01003630">
    <property type="protein sequence ID" value="JAG39974.1"/>
    <property type="molecule type" value="Transcribed_RNA"/>
</dbReference>
<evidence type="ECO:0000256" key="6">
    <source>
        <dbReference type="ARBA" id="ARBA00022741"/>
    </source>
</evidence>
<evidence type="ECO:0000256" key="10">
    <source>
        <dbReference type="ARBA" id="ARBA00022840"/>
    </source>
</evidence>
<feature type="domain" description="Integrase catalytic" evidence="21">
    <location>
        <begin position="453"/>
        <end position="625"/>
    </location>
</feature>
<dbReference type="GO" id="GO:0003676">
    <property type="term" value="F:nucleic acid binding"/>
    <property type="evidence" value="ECO:0007669"/>
    <property type="project" value="InterPro"/>
</dbReference>
<evidence type="ECO:0000259" key="21">
    <source>
        <dbReference type="PROSITE" id="PS50994"/>
    </source>
</evidence>
<feature type="compositionally biased region" description="Polar residues" evidence="19">
    <location>
        <begin position="747"/>
        <end position="781"/>
    </location>
</feature>
<dbReference type="CDD" id="cd09272">
    <property type="entry name" value="RNase_HI_RT_Ty1"/>
    <property type="match status" value="1"/>
</dbReference>
<dbReference type="SUPFAM" id="SSF57756">
    <property type="entry name" value="Retrovirus zinc finger-like domains"/>
    <property type="match status" value="1"/>
</dbReference>
<evidence type="ECO:0000256" key="12">
    <source>
        <dbReference type="ARBA" id="ARBA00022908"/>
    </source>
</evidence>
<keyword evidence="14" id="KW-0808">Transferase</keyword>
<keyword evidence="7" id="KW-0064">Aspartyl protease</keyword>
<keyword evidence="13" id="KW-0695">RNA-directed DNA polymerase</keyword>
<evidence type="ECO:0000256" key="2">
    <source>
        <dbReference type="ARBA" id="ARBA00022612"/>
    </source>
</evidence>
<keyword evidence="9" id="KW-0378">Hydrolase</keyword>
<keyword evidence="18" id="KW-0863">Zinc-finger</keyword>
<keyword evidence="11" id="KW-0460">Magnesium</keyword>
<keyword evidence="5" id="KW-0479">Metal-binding</keyword>
<evidence type="ECO:0000256" key="17">
    <source>
        <dbReference type="ARBA" id="ARBA00023268"/>
    </source>
</evidence>
<comment type="function">
    <text evidence="1">The aspartyl protease (PR) mediates the proteolytic cleavages of the Gag and Gag-Pol polyproteins after assembly of the VLP.</text>
</comment>
<sequence length="1355" mass="152308">LRDQDLWDCVSGVCKTEPCRKDVKARAKIILLVDQVNYVHLQSTKTAKEAWETLESAFLDSGLTRKVGLLRILITTRLENCDSVEDFVNKIITTAYKLTNVGLNVSDEWVGTILLAGLPDHFQPMIMGIESSGIAITADAIKTKLLQDVSTVKNENGKHVSAMYGSQNRKMSSSFHKSGRSNSQKQFQKNRSEWDKNRTESDKSRYDSDKNSSKSKGPRCYECNGYGHVAKSCANRGDKQQVSRNSYVATNEQQSLFTALSAHTSANKTEWYFDSGCSAHLTKDKNAFVNETTSATMNISTANRKDIMQTSSIGDVKLPVSVYGSTSDITVRNVYYVPDLCVNLLSVSQIVKKGNTVVFDSSGARVFDANNDVLASATLENDLFRLDLSSQSAFLANCDAPKEEILWHRRMAHVNLPHLTKLKNGLVHGMNFSNKAPKEFVCETCAVSKSHRLPFPPSESKSSGILDLIHSDLVGPLEKSLAGSQYMLTFLDDYSHMAFCYFLAKKSQVYETFVSFKQFVENQTSKKIRILRTDNGGEFCSNNMSKFLSVSGIQHQTSVPHTPEQNGKAERLNRTILEKVRCLLNDSQLPIKFWAEAANTACYLMNRSPTKCTEATPLQIWTGKKPTVKHVRVFGSKTYAHIPSANRKKLDPKSRICILVGYSANCKAYRLYDPVKKEIFVSRDVIFSEHEKGSSLLSEFERKHGDVHPLFDDQVSEDGEAAEPELMATPDGATGVVGGEAGPRDGNFSSSINETRNSDVTGESTDPNATGNSTDYQSMSDDCSDQTDDEFDDPTYRVNPQQRSFDAVTEPRRGQRVKRPPEKLKDYVTYAMSLSEPDDPTTVEEIKTRSDRDLWKQAMDVEYKSQLENGTWELVDLPPGKVPLNSKWVFRTKRDVTGKIVKHKARLVVKGCAQRKGLDFEETFSPVVRYSSIRYLLALAAKRDMDIHQMDAVSAFLQGDLTEEIYMRQPEGYQESGKVCRLRKSLYGLKQASRVWNIKLDRSLKTIGLRQSKFDPCIYYKSSQKKMVFVAVWVDDLLIFSDDKKLTQEVKSQLMKCFKMTDIGEAKFVLGFQISRDRERKKIWMDQRAYIDNVLIRFGMENCNPAATPLDPNIKLSKDQQPSSPDERKKMEAIPYQEAVGSLLFASQVCRPDIAFAVSLVSRFNSNPGPAHWAAVKRILRYMKGTSDWKLEYDGTKSSEITGYCDSDFASDVDERKSVTGYVFLMCDGSVSWGTKKQPTTALSTTEAEYMALSAATQEALWLRGLSEELVPPSERIPLRIFVDNQGALNLAQNGSYQSRTKHIDVRHHFLREKISEKLIKPTYVPTSDMVADSLTKSLCPVKFIKCIQLQGITK</sequence>
<evidence type="ECO:0000256" key="13">
    <source>
        <dbReference type="ARBA" id="ARBA00022918"/>
    </source>
</evidence>
<dbReference type="Pfam" id="PF13976">
    <property type="entry name" value="gag_pre-integrs"/>
    <property type="match status" value="1"/>
</dbReference>
<dbReference type="Gene3D" id="4.10.60.10">
    <property type="entry name" value="Zinc finger, CCHC-type"/>
    <property type="match status" value="1"/>
</dbReference>
<feature type="non-terminal residue" evidence="22">
    <location>
        <position position="1"/>
    </location>
</feature>
<keyword evidence="14" id="KW-0548">Nucleotidyltransferase</keyword>
<keyword evidence="18" id="KW-0862">Zinc</keyword>
<keyword evidence="12" id="KW-0229">DNA integration</keyword>
<dbReference type="GO" id="GO:0006310">
    <property type="term" value="P:DNA recombination"/>
    <property type="evidence" value="ECO:0007669"/>
    <property type="project" value="UniProtKB-KW"/>
</dbReference>
<dbReference type="PROSITE" id="PS50994">
    <property type="entry name" value="INTEGRASE"/>
    <property type="match status" value="1"/>
</dbReference>
<dbReference type="SUPFAM" id="SSF56672">
    <property type="entry name" value="DNA/RNA polymerases"/>
    <property type="match status" value="1"/>
</dbReference>
<evidence type="ECO:0000256" key="11">
    <source>
        <dbReference type="ARBA" id="ARBA00022842"/>
    </source>
</evidence>
<dbReference type="GO" id="GO:0003887">
    <property type="term" value="F:DNA-directed DNA polymerase activity"/>
    <property type="evidence" value="ECO:0007669"/>
    <property type="project" value="UniProtKB-KW"/>
</dbReference>
<keyword evidence="15" id="KW-0917">Virion maturation</keyword>
<dbReference type="InterPro" id="IPR039537">
    <property type="entry name" value="Retrotran_Ty1/copia-like"/>
</dbReference>
<dbReference type="InterPro" id="IPR025724">
    <property type="entry name" value="GAG-pre-integrase_dom"/>
</dbReference>
<evidence type="ECO:0000256" key="5">
    <source>
        <dbReference type="ARBA" id="ARBA00022723"/>
    </source>
</evidence>
<dbReference type="InterPro" id="IPR057670">
    <property type="entry name" value="SH3_retrovirus"/>
</dbReference>
<evidence type="ECO:0000256" key="7">
    <source>
        <dbReference type="ARBA" id="ARBA00022750"/>
    </source>
</evidence>